<evidence type="ECO:0000259" key="6">
    <source>
        <dbReference type="PROSITE" id="PS51352"/>
    </source>
</evidence>
<evidence type="ECO:0000256" key="3">
    <source>
        <dbReference type="ARBA" id="ARBA00022968"/>
    </source>
</evidence>
<keyword evidence="3" id="KW-0735">Signal-anchor</keyword>
<keyword evidence="9" id="KW-1185">Reference proteome</keyword>
<evidence type="ECO:0000313" key="8">
    <source>
        <dbReference type="EMBL" id="MBR8669611.1"/>
    </source>
</evidence>
<dbReference type="CDD" id="cd02966">
    <property type="entry name" value="TlpA_like_family"/>
    <property type="match status" value="1"/>
</dbReference>
<dbReference type="InterPro" id="IPR036249">
    <property type="entry name" value="Thioredoxin-like_sf"/>
</dbReference>
<reference evidence="8" key="2">
    <citation type="submission" date="2021-04" db="EMBL/GenBank/DDBJ databases">
        <title>Genomic analysis of electroactive and textile dye degrading Bacillus circulans strain: DC10 isolated from constructed wetland-microbial fuel cells treating textile dye wastewaters.</title>
        <authorList>
            <person name="Patel D.U."/>
            <person name="Desai C.R."/>
        </authorList>
    </citation>
    <scope>NUCLEOTIDE SEQUENCE</scope>
    <source>
        <strain evidence="8">DC10</strain>
    </source>
</reference>
<evidence type="ECO:0000313" key="9">
    <source>
        <dbReference type="Proteomes" id="UP000036045"/>
    </source>
</evidence>
<evidence type="ECO:0000256" key="1">
    <source>
        <dbReference type="ARBA" id="ARBA00004196"/>
    </source>
</evidence>
<dbReference type="InterPro" id="IPR000866">
    <property type="entry name" value="AhpC/TSA"/>
</dbReference>
<gene>
    <name evidence="8" type="primary">resA</name>
    <name evidence="7" type="ORF">ABW02_15590</name>
    <name evidence="8" type="ORF">KD144_08655</name>
</gene>
<keyword evidence="3" id="KW-0812">Transmembrane</keyword>
<dbReference type="Pfam" id="PF00578">
    <property type="entry name" value="AhpC-TSA"/>
    <property type="match status" value="1"/>
</dbReference>
<dbReference type="GO" id="GO:0016491">
    <property type="term" value="F:oxidoreductase activity"/>
    <property type="evidence" value="ECO:0007669"/>
    <property type="project" value="InterPro"/>
</dbReference>
<dbReference type="SUPFAM" id="SSF52833">
    <property type="entry name" value="Thioredoxin-like"/>
    <property type="match status" value="1"/>
</dbReference>
<dbReference type="EMBL" id="JAGTPX010000006">
    <property type="protein sequence ID" value="MBR8669611.1"/>
    <property type="molecule type" value="Genomic_DNA"/>
</dbReference>
<dbReference type="NCBIfam" id="NF002854">
    <property type="entry name" value="PRK03147.1"/>
    <property type="match status" value="1"/>
</dbReference>
<dbReference type="EMBL" id="LDPH01000015">
    <property type="protein sequence ID" value="KLV25585.1"/>
    <property type="molecule type" value="Genomic_DNA"/>
</dbReference>
<dbReference type="InterPro" id="IPR050553">
    <property type="entry name" value="Thioredoxin_ResA/DsbE_sf"/>
</dbReference>
<reference evidence="7 9" key="1">
    <citation type="submission" date="2015-05" db="EMBL/GenBank/DDBJ databases">
        <title>Whole genome sequence and identification of bacterial endophytes from Costus igneus.</title>
        <authorList>
            <person name="Lee Y.P."/>
            <person name="Gan H.M."/>
            <person name="Eng W."/>
            <person name="Wheatley M.S."/>
            <person name="Caraballo A."/>
            <person name="Polter S."/>
            <person name="Savka M.A."/>
            <person name="Hudson A.O."/>
        </authorList>
    </citation>
    <scope>NUCLEOTIDE SEQUENCE [LARGE SCALE GENOMIC DNA]</scope>
    <source>
        <strain evidence="7 9">RIT379</strain>
    </source>
</reference>
<dbReference type="GO" id="GO:0030313">
    <property type="term" value="C:cell envelope"/>
    <property type="evidence" value="ECO:0007669"/>
    <property type="project" value="UniProtKB-SubCell"/>
</dbReference>
<keyword evidence="5" id="KW-0676">Redox-active center</keyword>
<dbReference type="InterPro" id="IPR013766">
    <property type="entry name" value="Thioredoxin_domain"/>
</dbReference>
<evidence type="ECO:0000256" key="2">
    <source>
        <dbReference type="ARBA" id="ARBA00022748"/>
    </source>
</evidence>
<dbReference type="Proteomes" id="UP000036045">
    <property type="component" value="Unassembled WGS sequence"/>
</dbReference>
<accession>A0A0J1L9L1</accession>
<dbReference type="RefSeq" id="WP_047943218.1">
    <property type="nucleotide sequence ID" value="NZ_JAGTPX020000007.1"/>
</dbReference>
<comment type="subcellular location">
    <subcellularLocation>
        <location evidence="1">Cell envelope</location>
    </subcellularLocation>
</comment>
<dbReference type="AlphaFoldDB" id="A0A0J1L9L1"/>
<comment type="caution">
    <text evidence="7">The sequence shown here is derived from an EMBL/GenBank/DDBJ whole genome shotgun (WGS) entry which is preliminary data.</text>
</comment>
<evidence type="ECO:0000256" key="4">
    <source>
        <dbReference type="ARBA" id="ARBA00023157"/>
    </source>
</evidence>
<dbReference type="GO" id="GO:0016209">
    <property type="term" value="F:antioxidant activity"/>
    <property type="evidence" value="ECO:0007669"/>
    <property type="project" value="InterPro"/>
</dbReference>
<dbReference type="GO" id="GO:0017004">
    <property type="term" value="P:cytochrome complex assembly"/>
    <property type="evidence" value="ECO:0007669"/>
    <property type="project" value="UniProtKB-KW"/>
</dbReference>
<name>A0A0J1L9L1_NIACI</name>
<evidence type="ECO:0000256" key="5">
    <source>
        <dbReference type="ARBA" id="ARBA00023284"/>
    </source>
</evidence>
<keyword evidence="4" id="KW-1015">Disulfide bond</keyword>
<proteinExistence type="predicted"/>
<dbReference type="PROSITE" id="PS51352">
    <property type="entry name" value="THIOREDOXIN_2"/>
    <property type="match status" value="1"/>
</dbReference>
<dbReference type="OrthoDB" id="25753at2"/>
<feature type="domain" description="Thioredoxin" evidence="6">
    <location>
        <begin position="37"/>
        <end position="175"/>
    </location>
</feature>
<organism evidence="7 9">
    <name type="scientific">Niallia circulans</name>
    <name type="common">Bacillus circulans</name>
    <dbReference type="NCBI Taxonomy" id="1397"/>
    <lineage>
        <taxon>Bacteria</taxon>
        <taxon>Bacillati</taxon>
        <taxon>Bacillota</taxon>
        <taxon>Bacilli</taxon>
        <taxon>Bacillales</taxon>
        <taxon>Bacillaceae</taxon>
        <taxon>Niallia</taxon>
    </lineage>
</organism>
<dbReference type="Gene3D" id="3.40.30.10">
    <property type="entry name" value="Glutaredoxin"/>
    <property type="match status" value="1"/>
</dbReference>
<protein>
    <submittedName>
        <fullName evidence="7 8">Thiol-disulfide oxidoreductase</fullName>
    </submittedName>
</protein>
<evidence type="ECO:0000313" key="7">
    <source>
        <dbReference type="EMBL" id="KLV25585.1"/>
    </source>
</evidence>
<keyword evidence="2" id="KW-0201">Cytochrome c-type biogenesis</keyword>
<dbReference type="PANTHER" id="PTHR42852">
    <property type="entry name" value="THIOL:DISULFIDE INTERCHANGE PROTEIN DSBE"/>
    <property type="match status" value="1"/>
</dbReference>
<dbReference type="PATRIC" id="fig|1397.4.peg.1307"/>
<dbReference type="PANTHER" id="PTHR42852:SF6">
    <property type="entry name" value="THIOL:DISULFIDE INTERCHANGE PROTEIN DSBE"/>
    <property type="match status" value="1"/>
</dbReference>
<sequence length="175" mass="20067">MKNKRTRSIVRISLLLLMALAVAYTLYQNFFTERIRVQAGDQAPDFVLEDMNGNNVQLSDLKGKGVFLNFWGTWCKPCEKEMPYMERQYNHFKNLGVEILAVNIAESDIAIESFVNRHGLTFPILKDKDRAVTEAYDITPIPTTFLIDKKGKVLKVITGSMTERDIANYMELIKP</sequence>